<proteinExistence type="predicted"/>
<dbReference type="GeneID" id="19012165"/>
<evidence type="ECO:0000256" key="2">
    <source>
        <dbReference type="SAM" id="Phobius"/>
    </source>
</evidence>
<dbReference type="RefSeq" id="XP_007509637.1">
    <property type="nucleotide sequence ID" value="XM_007509575.1"/>
</dbReference>
<feature type="region of interest" description="Disordered" evidence="1">
    <location>
        <begin position="38"/>
        <end position="226"/>
    </location>
</feature>
<name>K8F3T9_9CHLO</name>
<accession>K8F3T9</accession>
<sequence length="679" mass="76545">MKRRCMKRSERMIFRVSLGCFHVFFAFYKYARKRQKKSHLWQRPKAAMEKQRHEGGSEAGRDSCLQVRNSTNENQSAGQRPHAASPQQPTETTSSKKATRTFPSLSNKVSSSVASAGHEQRSLDDRMSDIGGTLQTLFTPDEREENDRREENDDFRTPTTTTTTKTTEERGGRGVGDKENFEILKSLTTEGPPTVGFKRKKTNLSSSRKTPQLTKPSSPLSLGGSGGGGFTSALAAARGDGGGVVDGFGDEGVNHGPLQRFIVSQYDTKQKWFRCLQIDRVGEQSKQCNLRATMHARGSDQTKDVDSCATHAGLKIECVSCLCTFFDESTGKQCPIRANFGLPSTKEKVYCSTHAKVENGRLRDDEEKYVDVGHKKCTFFDESTGKQCPIQANFGLPSRKEKVYCSAHAKVKNGTLRDDEEKYVNVGTKMCEICGVMPGYYKIAGSVLVREDGVTFIEWKSACWYCATWQNPADVMFNKDAYTEKEGERKPEASKMFMRREHIAIQSLLKRIGEDGLNLYLVHNRVIKTGACCRDDGERHRRRLDASIIVHTRSEEGVDGEGAPILIGLECDENGHKSYDKEDEAKRVNEIQMAWGVNASVYLRFNPDGYIPLGQTTKRTGFFVRKNEDKKEIDYRLDVVWEKLKELVTHIQTHGPQDSYESVFLFFDGHNDDDFRKRD</sequence>
<dbReference type="KEGG" id="bpg:Bathy13g02130"/>
<keyword evidence="4" id="KW-1185">Reference proteome</keyword>
<reference evidence="3 4" key="1">
    <citation type="submission" date="2011-10" db="EMBL/GenBank/DDBJ databases">
        <authorList>
            <person name="Genoscope - CEA"/>
        </authorList>
    </citation>
    <scope>NUCLEOTIDE SEQUENCE [LARGE SCALE GENOMIC DNA]</scope>
    <source>
        <strain evidence="3 4">RCC 1105</strain>
    </source>
</reference>
<feature type="transmembrane region" description="Helical" evidence="2">
    <location>
        <begin position="12"/>
        <end position="31"/>
    </location>
</feature>
<dbReference type="InterPro" id="IPR043822">
    <property type="entry name" value="EsV_1_7_cys"/>
</dbReference>
<keyword evidence="2" id="KW-1133">Transmembrane helix</keyword>
<dbReference type="Proteomes" id="UP000198341">
    <property type="component" value="Chromosome 13"/>
</dbReference>
<evidence type="ECO:0000313" key="3">
    <source>
        <dbReference type="EMBL" id="CCO19440.1"/>
    </source>
</evidence>
<feature type="compositionally biased region" description="Basic and acidic residues" evidence="1">
    <location>
        <begin position="46"/>
        <end position="61"/>
    </location>
</feature>
<keyword evidence="2" id="KW-0812">Transmembrane</keyword>
<dbReference type="AlphaFoldDB" id="K8F3T9"/>
<dbReference type="Pfam" id="PF19114">
    <property type="entry name" value="EsV_1_7_cys"/>
    <property type="match status" value="2"/>
</dbReference>
<feature type="compositionally biased region" description="Basic and acidic residues" evidence="1">
    <location>
        <begin position="118"/>
        <end position="128"/>
    </location>
</feature>
<evidence type="ECO:0000256" key="1">
    <source>
        <dbReference type="SAM" id="MobiDB-lite"/>
    </source>
</evidence>
<organism evidence="3 4">
    <name type="scientific">Bathycoccus prasinos</name>
    <dbReference type="NCBI Taxonomy" id="41875"/>
    <lineage>
        <taxon>Eukaryota</taxon>
        <taxon>Viridiplantae</taxon>
        <taxon>Chlorophyta</taxon>
        <taxon>Mamiellophyceae</taxon>
        <taxon>Mamiellales</taxon>
        <taxon>Bathycoccaceae</taxon>
        <taxon>Bathycoccus</taxon>
    </lineage>
</organism>
<feature type="compositionally biased region" description="Polar residues" evidence="1">
    <location>
        <begin position="203"/>
        <end position="215"/>
    </location>
</feature>
<feature type="compositionally biased region" description="Basic and acidic residues" evidence="1">
    <location>
        <begin position="166"/>
        <end position="182"/>
    </location>
</feature>
<feature type="compositionally biased region" description="Basic and acidic residues" evidence="1">
    <location>
        <begin position="145"/>
        <end position="156"/>
    </location>
</feature>
<feature type="compositionally biased region" description="Polar residues" evidence="1">
    <location>
        <begin position="85"/>
        <end position="108"/>
    </location>
</feature>
<protein>
    <submittedName>
        <fullName evidence="3">Uncharacterized protein</fullName>
    </submittedName>
</protein>
<evidence type="ECO:0000313" key="4">
    <source>
        <dbReference type="Proteomes" id="UP000198341"/>
    </source>
</evidence>
<gene>
    <name evidence="3" type="ordered locus">Bathy13g02130</name>
</gene>
<dbReference type="EMBL" id="FO082266">
    <property type="protein sequence ID" value="CCO19440.1"/>
    <property type="molecule type" value="Genomic_DNA"/>
</dbReference>
<feature type="compositionally biased region" description="Polar residues" evidence="1">
    <location>
        <begin position="66"/>
        <end position="78"/>
    </location>
</feature>
<keyword evidence="2" id="KW-0472">Membrane</keyword>